<dbReference type="PROSITE" id="PS51898">
    <property type="entry name" value="TYR_RECOMBINASE"/>
    <property type="match status" value="1"/>
</dbReference>
<evidence type="ECO:0000256" key="6">
    <source>
        <dbReference type="SAM" id="MobiDB-lite"/>
    </source>
</evidence>
<evidence type="ECO:0000256" key="4">
    <source>
        <dbReference type="ARBA" id="ARBA00023172"/>
    </source>
</evidence>
<evidence type="ECO:0000259" key="8">
    <source>
        <dbReference type="PROSITE" id="PS51900"/>
    </source>
</evidence>
<dbReference type="SUPFAM" id="SSF56349">
    <property type="entry name" value="DNA breaking-rejoining enzymes"/>
    <property type="match status" value="1"/>
</dbReference>
<evidence type="ECO:0000313" key="9">
    <source>
        <dbReference type="EMBL" id="MEW9570860.1"/>
    </source>
</evidence>
<dbReference type="Gene3D" id="1.10.150.130">
    <property type="match status" value="1"/>
</dbReference>
<accession>A0ABV3QAK6</accession>
<comment type="similarity">
    <text evidence="1">Belongs to the 'phage' integrase family.</text>
</comment>
<evidence type="ECO:0000256" key="5">
    <source>
        <dbReference type="PROSITE-ProRule" id="PRU01248"/>
    </source>
</evidence>
<gene>
    <name evidence="9" type="ORF">ABQJ54_03795</name>
</gene>
<dbReference type="RefSeq" id="WP_367852931.1">
    <property type="nucleotide sequence ID" value="NZ_JBFOHK010000001.1"/>
</dbReference>
<dbReference type="InterPro" id="IPR011010">
    <property type="entry name" value="DNA_brk_join_enz"/>
</dbReference>
<dbReference type="Proteomes" id="UP001556220">
    <property type="component" value="Unassembled WGS sequence"/>
</dbReference>
<evidence type="ECO:0000256" key="2">
    <source>
        <dbReference type="ARBA" id="ARBA00022908"/>
    </source>
</evidence>
<dbReference type="InterPro" id="IPR010998">
    <property type="entry name" value="Integrase_recombinase_N"/>
</dbReference>
<feature type="region of interest" description="Disordered" evidence="6">
    <location>
        <begin position="1"/>
        <end position="22"/>
    </location>
</feature>
<dbReference type="Pfam" id="PF00589">
    <property type="entry name" value="Phage_integrase"/>
    <property type="match status" value="1"/>
</dbReference>
<dbReference type="PANTHER" id="PTHR30629:SF2">
    <property type="entry name" value="PROPHAGE INTEGRASE INTS-RELATED"/>
    <property type="match status" value="1"/>
</dbReference>
<keyword evidence="4" id="KW-0233">DNA recombination</keyword>
<dbReference type="PROSITE" id="PS51900">
    <property type="entry name" value="CB"/>
    <property type="match status" value="1"/>
</dbReference>
<evidence type="ECO:0000259" key="7">
    <source>
        <dbReference type="PROSITE" id="PS51898"/>
    </source>
</evidence>
<dbReference type="InterPro" id="IPR002104">
    <property type="entry name" value="Integrase_catalytic"/>
</dbReference>
<protein>
    <submittedName>
        <fullName evidence="9">Tyrosine-type recombinase/integrase</fullName>
    </submittedName>
</protein>
<dbReference type="EMBL" id="JBFOHK010000001">
    <property type="protein sequence ID" value="MEW9570860.1"/>
    <property type="molecule type" value="Genomic_DNA"/>
</dbReference>
<proteinExistence type="inferred from homology"/>
<dbReference type="InterPro" id="IPR044068">
    <property type="entry name" value="CB"/>
</dbReference>
<sequence length="411" mass="45220">MAKKQGTAGQESEAAEGAKKGPTLADVRAWIQSKAGRAKLLPRNDPYWGAAADRDLFVGYRSMANGGNWIARWRDVDGLHGTVGKQHYHPLGRVDEADKDAYTDAQKAARQWLKKMRAGIKSSEVVTVADACREYVSRIRKEKGDATATDAEQRFNRTVYAHELGKVALDKLTTLRIADWRDWLGEPNERGKVLGRASINRTLTALKAALNLAVDHKHAPEVLRTELRNSKPLEKADNRRTLFLDLGQRRALLAAAEGDIRALIEAAMLTGARPGELANAQCKQFDARTGTMQFIGKTGERKVFLTPVAIALFKSAKKNKLPGAWLFDNAGAQWQKHVWNEHVQKAAERAASPPGTCMYVLRHSFITEAVMGGLSTAEVAKITGTSLAMIDAHYAHLVQASAERLARITLI</sequence>
<dbReference type="PANTHER" id="PTHR30629">
    <property type="entry name" value="PROPHAGE INTEGRASE"/>
    <property type="match status" value="1"/>
</dbReference>
<keyword evidence="2" id="KW-0229">DNA integration</keyword>
<comment type="caution">
    <text evidence="9">The sequence shown here is derived from an EMBL/GenBank/DDBJ whole genome shotgun (WGS) entry which is preliminary data.</text>
</comment>
<evidence type="ECO:0000256" key="3">
    <source>
        <dbReference type="ARBA" id="ARBA00023125"/>
    </source>
</evidence>
<keyword evidence="3 5" id="KW-0238">DNA-binding</keyword>
<evidence type="ECO:0000313" key="10">
    <source>
        <dbReference type="Proteomes" id="UP001556220"/>
    </source>
</evidence>
<evidence type="ECO:0000256" key="1">
    <source>
        <dbReference type="ARBA" id="ARBA00008857"/>
    </source>
</evidence>
<keyword evidence="10" id="KW-1185">Reference proteome</keyword>
<dbReference type="InterPro" id="IPR050808">
    <property type="entry name" value="Phage_Integrase"/>
</dbReference>
<name>A0ABV3QAK6_9GAMM</name>
<feature type="domain" description="Tyr recombinase" evidence="7">
    <location>
        <begin position="239"/>
        <end position="410"/>
    </location>
</feature>
<dbReference type="Gene3D" id="1.10.443.10">
    <property type="entry name" value="Intergrase catalytic core"/>
    <property type="match status" value="1"/>
</dbReference>
<organism evidence="9 10">
    <name type="scientific">Rhodanobacter lycopersici</name>
    <dbReference type="NCBI Taxonomy" id="3162487"/>
    <lineage>
        <taxon>Bacteria</taxon>
        <taxon>Pseudomonadati</taxon>
        <taxon>Pseudomonadota</taxon>
        <taxon>Gammaproteobacteria</taxon>
        <taxon>Lysobacterales</taxon>
        <taxon>Rhodanobacteraceae</taxon>
        <taxon>Rhodanobacter</taxon>
    </lineage>
</organism>
<reference evidence="9 10" key="1">
    <citation type="submission" date="2024-06" db="EMBL/GenBank/DDBJ databases">
        <authorList>
            <person name="Woo H."/>
        </authorList>
    </citation>
    <scope>NUCLEOTIDE SEQUENCE [LARGE SCALE GENOMIC DNA]</scope>
    <source>
        <strain evidence="9 10">Si-c</strain>
    </source>
</reference>
<feature type="domain" description="Core-binding (CB)" evidence="8">
    <location>
        <begin position="123"/>
        <end position="214"/>
    </location>
</feature>
<dbReference type="InterPro" id="IPR013762">
    <property type="entry name" value="Integrase-like_cat_sf"/>
</dbReference>